<gene>
    <name evidence="1" type="ORF">BDN72DRAFT_114507</name>
</gene>
<sequence>MTGLNSFGMFSAALQVGRSRDVLQRELPPPPALFEHPGRKTEARKLERLFWVRCDGFQASKLLTPPESACQLLAASLAMQNSPFWRQTQLRHCPTTVPALFHHHQCCHLAVLVLSRRRRSMAIGRHFQPKLRSRPICGPCAVERVRESETTMKSGSHHHITLQPTSLVISTPHHYPRLFRPTTSRPSFSVGNYASQLNPTIEPFRITTSRRSCLASVW</sequence>
<evidence type="ECO:0000313" key="2">
    <source>
        <dbReference type="Proteomes" id="UP000308600"/>
    </source>
</evidence>
<protein>
    <submittedName>
        <fullName evidence="1">Uncharacterized protein</fullName>
    </submittedName>
</protein>
<dbReference type="EMBL" id="ML209526">
    <property type="protein sequence ID" value="TFK58231.1"/>
    <property type="molecule type" value="Genomic_DNA"/>
</dbReference>
<dbReference type="Proteomes" id="UP000308600">
    <property type="component" value="Unassembled WGS sequence"/>
</dbReference>
<organism evidence="1 2">
    <name type="scientific">Pluteus cervinus</name>
    <dbReference type="NCBI Taxonomy" id="181527"/>
    <lineage>
        <taxon>Eukaryota</taxon>
        <taxon>Fungi</taxon>
        <taxon>Dikarya</taxon>
        <taxon>Basidiomycota</taxon>
        <taxon>Agaricomycotina</taxon>
        <taxon>Agaricomycetes</taxon>
        <taxon>Agaricomycetidae</taxon>
        <taxon>Agaricales</taxon>
        <taxon>Pluteineae</taxon>
        <taxon>Pluteaceae</taxon>
        <taxon>Pluteus</taxon>
    </lineage>
</organism>
<keyword evidence="2" id="KW-1185">Reference proteome</keyword>
<accession>A0ACD2ZXX6</accession>
<reference evidence="1 2" key="1">
    <citation type="journal article" date="2019" name="Nat. Ecol. Evol.">
        <title>Megaphylogeny resolves global patterns of mushroom evolution.</title>
        <authorList>
            <person name="Varga T."/>
            <person name="Krizsan K."/>
            <person name="Foldi C."/>
            <person name="Dima B."/>
            <person name="Sanchez-Garcia M."/>
            <person name="Sanchez-Ramirez S."/>
            <person name="Szollosi G.J."/>
            <person name="Szarkandi J.G."/>
            <person name="Papp V."/>
            <person name="Albert L."/>
            <person name="Andreopoulos W."/>
            <person name="Angelini C."/>
            <person name="Antonin V."/>
            <person name="Barry K.W."/>
            <person name="Bougher N.L."/>
            <person name="Buchanan P."/>
            <person name="Buyck B."/>
            <person name="Bense V."/>
            <person name="Catcheside P."/>
            <person name="Chovatia M."/>
            <person name="Cooper J."/>
            <person name="Damon W."/>
            <person name="Desjardin D."/>
            <person name="Finy P."/>
            <person name="Geml J."/>
            <person name="Haridas S."/>
            <person name="Hughes K."/>
            <person name="Justo A."/>
            <person name="Karasinski D."/>
            <person name="Kautmanova I."/>
            <person name="Kiss B."/>
            <person name="Kocsube S."/>
            <person name="Kotiranta H."/>
            <person name="LaButti K.M."/>
            <person name="Lechner B.E."/>
            <person name="Liimatainen K."/>
            <person name="Lipzen A."/>
            <person name="Lukacs Z."/>
            <person name="Mihaltcheva S."/>
            <person name="Morgado L.N."/>
            <person name="Niskanen T."/>
            <person name="Noordeloos M.E."/>
            <person name="Ohm R.A."/>
            <person name="Ortiz-Santana B."/>
            <person name="Ovrebo C."/>
            <person name="Racz N."/>
            <person name="Riley R."/>
            <person name="Savchenko A."/>
            <person name="Shiryaev A."/>
            <person name="Soop K."/>
            <person name="Spirin V."/>
            <person name="Szebenyi C."/>
            <person name="Tomsovsky M."/>
            <person name="Tulloss R.E."/>
            <person name="Uehling J."/>
            <person name="Grigoriev I.V."/>
            <person name="Vagvolgyi C."/>
            <person name="Papp T."/>
            <person name="Martin F.M."/>
            <person name="Miettinen O."/>
            <person name="Hibbett D.S."/>
            <person name="Nagy L.G."/>
        </authorList>
    </citation>
    <scope>NUCLEOTIDE SEQUENCE [LARGE SCALE GENOMIC DNA]</scope>
    <source>
        <strain evidence="1 2">NL-1719</strain>
    </source>
</reference>
<proteinExistence type="predicted"/>
<name>A0ACD2ZXX6_9AGAR</name>
<evidence type="ECO:0000313" key="1">
    <source>
        <dbReference type="EMBL" id="TFK58231.1"/>
    </source>
</evidence>